<sequence>MQNQYGWNLLQAPINLSINANTTQLCLTDLPPQTRKVKLYICSQSGNCCGDHIVTWSLFTKVDITKVTGHPYDQNAWSVISDNCTLTLDERKIIEVSRYGNFPAGNFSISVQVLAYK</sequence>
<accession>A0A8S1PN41</accession>
<proteinExistence type="predicted"/>
<comment type="caution">
    <text evidence="1">The sequence shown here is derived from an EMBL/GenBank/DDBJ whole genome shotgun (WGS) entry which is preliminary data.</text>
</comment>
<organism evidence="1 2">
    <name type="scientific">Paramecium sonneborni</name>
    <dbReference type="NCBI Taxonomy" id="65129"/>
    <lineage>
        <taxon>Eukaryota</taxon>
        <taxon>Sar</taxon>
        <taxon>Alveolata</taxon>
        <taxon>Ciliophora</taxon>
        <taxon>Intramacronucleata</taxon>
        <taxon>Oligohymenophorea</taxon>
        <taxon>Peniculida</taxon>
        <taxon>Parameciidae</taxon>
        <taxon>Paramecium</taxon>
    </lineage>
</organism>
<dbReference type="AlphaFoldDB" id="A0A8S1PN41"/>
<protein>
    <submittedName>
        <fullName evidence="1">Uncharacterized protein</fullName>
    </submittedName>
</protein>
<gene>
    <name evidence="1" type="ORF">PSON_ATCC_30995.1.T0820105</name>
</gene>
<reference evidence="1" key="1">
    <citation type="submission" date="2021-01" db="EMBL/GenBank/DDBJ databases">
        <authorList>
            <consortium name="Genoscope - CEA"/>
            <person name="William W."/>
        </authorList>
    </citation>
    <scope>NUCLEOTIDE SEQUENCE</scope>
</reference>
<name>A0A8S1PN41_9CILI</name>
<evidence type="ECO:0000313" key="1">
    <source>
        <dbReference type="EMBL" id="CAD8104422.1"/>
    </source>
</evidence>
<dbReference type="EMBL" id="CAJJDN010000082">
    <property type="protein sequence ID" value="CAD8104422.1"/>
    <property type="molecule type" value="Genomic_DNA"/>
</dbReference>
<evidence type="ECO:0000313" key="2">
    <source>
        <dbReference type="Proteomes" id="UP000692954"/>
    </source>
</evidence>
<dbReference type="Proteomes" id="UP000692954">
    <property type="component" value="Unassembled WGS sequence"/>
</dbReference>
<dbReference type="OrthoDB" id="300426at2759"/>
<keyword evidence="2" id="KW-1185">Reference proteome</keyword>